<evidence type="ECO:0000313" key="2">
    <source>
        <dbReference type="EMBL" id="QDU39677.1"/>
    </source>
</evidence>
<reference evidence="2 3" key="1">
    <citation type="submission" date="2019-02" db="EMBL/GenBank/DDBJ databases">
        <title>Deep-cultivation of Planctomycetes and their phenomic and genomic characterization uncovers novel biology.</title>
        <authorList>
            <person name="Wiegand S."/>
            <person name="Jogler M."/>
            <person name="Boedeker C."/>
            <person name="Pinto D."/>
            <person name="Vollmers J."/>
            <person name="Rivas-Marin E."/>
            <person name="Kohn T."/>
            <person name="Peeters S.H."/>
            <person name="Heuer A."/>
            <person name="Rast P."/>
            <person name="Oberbeckmann S."/>
            <person name="Bunk B."/>
            <person name="Jeske O."/>
            <person name="Meyerdierks A."/>
            <person name="Storesund J.E."/>
            <person name="Kallscheuer N."/>
            <person name="Luecker S."/>
            <person name="Lage O.M."/>
            <person name="Pohl T."/>
            <person name="Merkel B.J."/>
            <person name="Hornburger P."/>
            <person name="Mueller R.-W."/>
            <person name="Bruemmer F."/>
            <person name="Labrenz M."/>
            <person name="Spormann A.M."/>
            <person name="Op den Camp H."/>
            <person name="Overmann J."/>
            <person name="Amann R."/>
            <person name="Jetten M.S.M."/>
            <person name="Mascher T."/>
            <person name="Medema M.H."/>
            <person name="Devos D.P."/>
            <person name="Kaster A.-K."/>
            <person name="Ovreas L."/>
            <person name="Rohde M."/>
            <person name="Galperin M.Y."/>
            <person name="Jogler C."/>
        </authorList>
    </citation>
    <scope>NUCLEOTIDE SEQUENCE [LARGE SCALE GENOMIC DNA]</scope>
    <source>
        <strain evidence="2 3">Mal4</strain>
    </source>
</reference>
<organism evidence="2 3">
    <name type="scientific">Maioricimonas rarisocia</name>
    <dbReference type="NCBI Taxonomy" id="2528026"/>
    <lineage>
        <taxon>Bacteria</taxon>
        <taxon>Pseudomonadati</taxon>
        <taxon>Planctomycetota</taxon>
        <taxon>Planctomycetia</taxon>
        <taxon>Planctomycetales</taxon>
        <taxon>Planctomycetaceae</taxon>
        <taxon>Maioricimonas</taxon>
    </lineage>
</organism>
<dbReference type="AlphaFoldDB" id="A0A517ZB43"/>
<gene>
    <name evidence="2" type="ORF">Mal4_40230</name>
</gene>
<evidence type="ECO:0000256" key="1">
    <source>
        <dbReference type="SAM" id="Phobius"/>
    </source>
</evidence>
<sequence length="84" mass="9858">MDRPADAHRRGDIVVPRWFVSFLSFTVSVVFMGAVLWAWQISTDVSAIKVEVRAQTDLRRAELDDIRRRLSRHDLLLERLLERP</sequence>
<proteinExistence type="predicted"/>
<keyword evidence="1" id="KW-0472">Membrane</keyword>
<keyword evidence="1" id="KW-1133">Transmembrane helix</keyword>
<dbReference type="RefSeq" id="WP_145370835.1">
    <property type="nucleotide sequence ID" value="NZ_CP036275.1"/>
</dbReference>
<keyword evidence="3" id="KW-1185">Reference proteome</keyword>
<accession>A0A517ZB43</accession>
<dbReference type="Proteomes" id="UP000320496">
    <property type="component" value="Chromosome"/>
</dbReference>
<evidence type="ECO:0000313" key="3">
    <source>
        <dbReference type="Proteomes" id="UP000320496"/>
    </source>
</evidence>
<keyword evidence="1" id="KW-0812">Transmembrane</keyword>
<dbReference type="KEGG" id="mri:Mal4_40230"/>
<protein>
    <submittedName>
        <fullName evidence="2">Uncharacterized protein</fullName>
    </submittedName>
</protein>
<name>A0A517ZB43_9PLAN</name>
<feature type="transmembrane region" description="Helical" evidence="1">
    <location>
        <begin position="18"/>
        <end position="39"/>
    </location>
</feature>
<dbReference type="EMBL" id="CP036275">
    <property type="protein sequence ID" value="QDU39677.1"/>
    <property type="molecule type" value="Genomic_DNA"/>
</dbReference>